<evidence type="ECO:0000313" key="9">
    <source>
        <dbReference type="Proteomes" id="UP001059824"/>
    </source>
</evidence>
<proteinExistence type="inferred from homology"/>
<comment type="similarity">
    <text evidence="5">Belongs to the XseA family.</text>
</comment>
<evidence type="ECO:0000256" key="1">
    <source>
        <dbReference type="ARBA" id="ARBA00022490"/>
    </source>
</evidence>
<keyword evidence="3 5" id="KW-0378">Hydrolase</keyword>
<dbReference type="Pfam" id="PF13742">
    <property type="entry name" value="tRNA_anti_2"/>
    <property type="match status" value="1"/>
</dbReference>
<dbReference type="InterPro" id="IPR020579">
    <property type="entry name" value="Exonuc_VII_lsu_C"/>
</dbReference>
<feature type="domain" description="OB-fold nucleic acid binding" evidence="7">
    <location>
        <begin position="9"/>
        <end position="97"/>
    </location>
</feature>
<evidence type="ECO:0000313" key="8">
    <source>
        <dbReference type="EMBL" id="QHN42558.1"/>
    </source>
</evidence>
<dbReference type="Proteomes" id="UP001059824">
    <property type="component" value="Chromosome"/>
</dbReference>
<evidence type="ECO:0000256" key="5">
    <source>
        <dbReference type="HAMAP-Rule" id="MF_00378"/>
    </source>
</evidence>
<dbReference type="GO" id="GO:0008855">
    <property type="term" value="F:exodeoxyribonuclease VII activity"/>
    <property type="evidence" value="ECO:0007669"/>
    <property type="project" value="UniProtKB-UniRule"/>
</dbReference>
<dbReference type="CDD" id="cd04489">
    <property type="entry name" value="ExoVII_LU_OBF"/>
    <property type="match status" value="1"/>
</dbReference>
<comment type="subcellular location">
    <subcellularLocation>
        <location evidence="5">Cytoplasm</location>
    </subcellularLocation>
</comment>
<organism evidence="8 9">
    <name type="scientific">Candidatus Mycosynbacter amalyticus</name>
    <dbReference type="NCBI Taxonomy" id="2665156"/>
    <lineage>
        <taxon>Bacteria</taxon>
        <taxon>Candidatus Saccharimonadota</taxon>
        <taxon>Candidatus Saccharimonadota incertae sedis</taxon>
        <taxon>Candidatus Mycosynbacter</taxon>
    </lineage>
</organism>
<name>A0A857MK95_9BACT</name>
<feature type="domain" description="Exonuclease VII large subunit C-terminal" evidence="6">
    <location>
        <begin position="121"/>
        <end position="299"/>
    </location>
</feature>
<dbReference type="KEGG" id="mama:GII36_01680"/>
<evidence type="ECO:0000259" key="7">
    <source>
        <dbReference type="Pfam" id="PF13742"/>
    </source>
</evidence>
<reference evidence="8" key="1">
    <citation type="journal article" date="2021" name="Nat. Microbiol.">
        <title>Cocultivation of an ultrasmall environmental parasitic bacterium with lytic ability against bacteria associated with wastewater foams.</title>
        <authorList>
            <person name="Batinovic S."/>
            <person name="Rose J.J.A."/>
            <person name="Ratcliffe J."/>
            <person name="Seviour R.J."/>
            <person name="Petrovski S."/>
        </authorList>
    </citation>
    <scope>NUCLEOTIDE SEQUENCE</scope>
    <source>
        <strain evidence="8">JR1</strain>
    </source>
</reference>
<comment type="subunit">
    <text evidence="5">Heterooligomer composed of large and small subunits.</text>
</comment>
<dbReference type="HAMAP" id="MF_00378">
    <property type="entry name" value="Exonuc_7_L"/>
    <property type="match status" value="1"/>
</dbReference>
<dbReference type="Pfam" id="PF02601">
    <property type="entry name" value="Exonuc_VII_L"/>
    <property type="match status" value="1"/>
</dbReference>
<keyword evidence="1 5" id="KW-0963">Cytoplasm</keyword>
<dbReference type="InterPro" id="IPR003753">
    <property type="entry name" value="Exonuc_VII_L"/>
</dbReference>
<evidence type="ECO:0000256" key="4">
    <source>
        <dbReference type="ARBA" id="ARBA00022839"/>
    </source>
</evidence>
<comment type="catalytic activity">
    <reaction evidence="5">
        <text>Exonucleolytic cleavage in either 5'- to 3'- or 3'- to 5'-direction to yield nucleoside 5'-phosphates.</text>
        <dbReference type="EC" id="3.1.11.6"/>
    </reaction>
</comment>
<keyword evidence="9" id="KW-1185">Reference proteome</keyword>
<dbReference type="EMBL" id="CP045921">
    <property type="protein sequence ID" value="QHN42558.1"/>
    <property type="molecule type" value="Genomic_DNA"/>
</dbReference>
<dbReference type="PANTHER" id="PTHR30008:SF0">
    <property type="entry name" value="EXODEOXYRIBONUCLEASE 7 LARGE SUBUNIT"/>
    <property type="match status" value="1"/>
</dbReference>
<evidence type="ECO:0000256" key="3">
    <source>
        <dbReference type="ARBA" id="ARBA00022801"/>
    </source>
</evidence>
<sequence>MENSQLPAFSVSDFVASTNQTLEYAYPTVVVEGEVESFKVNQGKFVFFNLKDAGASIGCFMMVFALRVPLEDGMKVAVRARPKLTNFGKFSLTVDAIKPVGEGSIKKGFELLKAKLDAEGLFAPERKRLLPTIPRTVGIISSMQSAGYGDFMKIANERWGGVEFKVYHTLVQGLDAPEAMVRAIEYFNQLETPLDALVIIRGGGSTDDLSAFNDEQLVRSIAASRTPTLVGVGHEVDVTLSDLAADVRAATPSNAAQLLLPDKREVSTRVKSLASRLAPRMVQLILQRAEYVQGLRLEMYRKISSQLEQVEVRVGQHARLLESYNPAHVLARGYALVRGDAKPGGMIEVESSTYTLTAEVKSYDKK</sequence>
<keyword evidence="2 5" id="KW-0540">Nuclease</keyword>
<dbReference type="RefSeq" id="WP_260763952.1">
    <property type="nucleotide sequence ID" value="NZ_CP045921.1"/>
</dbReference>
<comment type="function">
    <text evidence="5">Bidirectionally degrades single-stranded DNA into large acid-insoluble oligonucleotides, which are then degraded further into small acid-soluble oligonucleotides.</text>
</comment>
<evidence type="ECO:0000259" key="6">
    <source>
        <dbReference type="Pfam" id="PF02601"/>
    </source>
</evidence>
<dbReference type="GO" id="GO:0003676">
    <property type="term" value="F:nucleic acid binding"/>
    <property type="evidence" value="ECO:0007669"/>
    <property type="project" value="InterPro"/>
</dbReference>
<dbReference type="PANTHER" id="PTHR30008">
    <property type="entry name" value="EXODEOXYRIBONUCLEASE 7 LARGE SUBUNIT"/>
    <property type="match status" value="1"/>
</dbReference>
<protein>
    <recommendedName>
        <fullName evidence="5">Exodeoxyribonuclease 7 large subunit</fullName>
        <ecNumber evidence="5">3.1.11.6</ecNumber>
    </recommendedName>
    <alternativeName>
        <fullName evidence="5">Exodeoxyribonuclease VII large subunit</fullName>
        <shortName evidence="5">Exonuclease VII large subunit</shortName>
    </alternativeName>
</protein>
<dbReference type="GO" id="GO:0005737">
    <property type="term" value="C:cytoplasm"/>
    <property type="evidence" value="ECO:0007669"/>
    <property type="project" value="UniProtKB-SubCell"/>
</dbReference>
<keyword evidence="4 5" id="KW-0269">Exonuclease</keyword>
<dbReference type="NCBIfam" id="TIGR00237">
    <property type="entry name" value="xseA"/>
    <property type="match status" value="1"/>
</dbReference>
<dbReference type="GO" id="GO:0006308">
    <property type="term" value="P:DNA catabolic process"/>
    <property type="evidence" value="ECO:0007669"/>
    <property type="project" value="UniProtKB-UniRule"/>
</dbReference>
<accession>A0A857MK95</accession>
<gene>
    <name evidence="5 8" type="primary">xseA</name>
    <name evidence="8" type="ORF">GII36_01680</name>
</gene>
<dbReference type="EC" id="3.1.11.6" evidence="5"/>
<evidence type="ECO:0000256" key="2">
    <source>
        <dbReference type="ARBA" id="ARBA00022722"/>
    </source>
</evidence>
<dbReference type="AlphaFoldDB" id="A0A857MK95"/>
<dbReference type="GO" id="GO:0009318">
    <property type="term" value="C:exodeoxyribonuclease VII complex"/>
    <property type="evidence" value="ECO:0007669"/>
    <property type="project" value="UniProtKB-UniRule"/>
</dbReference>
<dbReference type="InterPro" id="IPR025824">
    <property type="entry name" value="OB-fold_nuc-bd_dom"/>
</dbReference>